<dbReference type="GO" id="GO:0009368">
    <property type="term" value="C:endopeptidase Clp complex"/>
    <property type="evidence" value="ECO:0007669"/>
    <property type="project" value="TreeGrafter"/>
</dbReference>
<keyword evidence="2" id="KW-0378">Hydrolase</keyword>
<organism evidence="5 6">
    <name type="scientific">Pseudooceanicola albus</name>
    <dbReference type="NCBI Taxonomy" id="2692189"/>
    <lineage>
        <taxon>Bacteria</taxon>
        <taxon>Pseudomonadati</taxon>
        <taxon>Pseudomonadota</taxon>
        <taxon>Alphaproteobacteria</taxon>
        <taxon>Rhodobacterales</taxon>
        <taxon>Paracoccaceae</taxon>
        <taxon>Pseudooceanicola</taxon>
    </lineage>
</organism>
<dbReference type="Pfam" id="PF25209">
    <property type="entry name" value="Phage_capsid_4"/>
    <property type="match status" value="1"/>
</dbReference>
<dbReference type="GO" id="GO:0004252">
    <property type="term" value="F:serine-type endopeptidase activity"/>
    <property type="evidence" value="ECO:0007669"/>
    <property type="project" value="TreeGrafter"/>
</dbReference>
<proteinExistence type="predicted"/>
<evidence type="ECO:0000256" key="4">
    <source>
        <dbReference type="SAM" id="MobiDB-lite"/>
    </source>
</evidence>
<evidence type="ECO:0000256" key="3">
    <source>
        <dbReference type="ARBA" id="ARBA00022825"/>
    </source>
</evidence>
<evidence type="ECO:0000256" key="2">
    <source>
        <dbReference type="ARBA" id="ARBA00022801"/>
    </source>
</evidence>
<dbReference type="NCBIfam" id="NF045542">
    <property type="entry name" value="Clp_rel_HeadMat"/>
    <property type="match status" value="1"/>
</dbReference>
<keyword evidence="1" id="KW-0645">Protease</keyword>
<dbReference type="SUPFAM" id="SSF52096">
    <property type="entry name" value="ClpP/crotonase"/>
    <property type="match status" value="1"/>
</dbReference>
<dbReference type="Proteomes" id="UP000477911">
    <property type="component" value="Unassembled WGS sequence"/>
</dbReference>
<feature type="region of interest" description="Disordered" evidence="4">
    <location>
        <begin position="1"/>
        <end position="37"/>
    </location>
</feature>
<evidence type="ECO:0008006" key="7">
    <source>
        <dbReference type="Google" id="ProtNLM"/>
    </source>
</evidence>
<dbReference type="PANTHER" id="PTHR10381">
    <property type="entry name" value="ATP-DEPENDENT CLP PROTEASE PROTEOLYTIC SUBUNIT"/>
    <property type="match status" value="1"/>
</dbReference>
<dbReference type="PANTHER" id="PTHR10381:SF70">
    <property type="entry name" value="ATP-DEPENDENT CLP PROTEASE PROTEOLYTIC SUBUNIT"/>
    <property type="match status" value="1"/>
</dbReference>
<dbReference type="GO" id="GO:0006515">
    <property type="term" value="P:protein quality control for misfolded or incompletely synthesized proteins"/>
    <property type="evidence" value="ECO:0007669"/>
    <property type="project" value="TreeGrafter"/>
</dbReference>
<keyword evidence="6" id="KW-1185">Reference proteome</keyword>
<dbReference type="InterPro" id="IPR029045">
    <property type="entry name" value="ClpP/crotonase-like_dom_sf"/>
</dbReference>
<name>A0A6L7GC36_9RHOB</name>
<dbReference type="GO" id="GO:0004176">
    <property type="term" value="F:ATP-dependent peptidase activity"/>
    <property type="evidence" value="ECO:0007669"/>
    <property type="project" value="TreeGrafter"/>
</dbReference>
<reference evidence="5 6" key="1">
    <citation type="submission" date="2019-12" db="EMBL/GenBank/DDBJ databases">
        <authorList>
            <person name="Li M."/>
        </authorList>
    </citation>
    <scope>NUCLEOTIDE SEQUENCE [LARGE SCALE GENOMIC DNA]</scope>
    <source>
        <strain evidence="5 6">GBMRC 2024</strain>
    </source>
</reference>
<comment type="caution">
    <text evidence="5">The sequence shown here is derived from an EMBL/GenBank/DDBJ whole genome shotgun (WGS) entry which is preliminary data.</text>
</comment>
<dbReference type="GO" id="GO:0051117">
    <property type="term" value="F:ATPase binding"/>
    <property type="evidence" value="ECO:0007669"/>
    <property type="project" value="TreeGrafter"/>
</dbReference>
<dbReference type="Pfam" id="PF00574">
    <property type="entry name" value="CLP_protease"/>
    <property type="match status" value="1"/>
</dbReference>
<gene>
    <name evidence="5" type="ORF">GR170_25345</name>
</gene>
<keyword evidence="3" id="KW-0720">Serine protease</keyword>
<dbReference type="EMBL" id="WUMU01000050">
    <property type="protein sequence ID" value="MXN21157.1"/>
    <property type="molecule type" value="Genomic_DNA"/>
</dbReference>
<feature type="compositionally biased region" description="Basic and acidic residues" evidence="4">
    <location>
        <begin position="21"/>
        <end position="35"/>
    </location>
</feature>
<evidence type="ECO:0000313" key="5">
    <source>
        <dbReference type="EMBL" id="MXN21157.1"/>
    </source>
</evidence>
<dbReference type="Gene3D" id="3.90.226.10">
    <property type="entry name" value="2-enoyl-CoA Hydratase, Chain A, domain 1"/>
    <property type="match status" value="1"/>
</dbReference>
<dbReference type="CDD" id="cd07016">
    <property type="entry name" value="S14_ClpP_1"/>
    <property type="match status" value="1"/>
</dbReference>
<dbReference type="InterPro" id="IPR023562">
    <property type="entry name" value="ClpP/TepA"/>
</dbReference>
<dbReference type="AlphaFoldDB" id="A0A6L7GC36"/>
<sequence length="732" mass="77983">MMRPPPGTRCARSPGSPPQRQSKEQKMPIEDDAGRAPRPVPAVVEGILALEGTLVPEDYIAQYGPGAFSAAQVRTALQGATGDLTVRVNSPGGDPREGEAIRVMLAEYPGRITVQVVGQACSAASLMIMSADRIEMSSGSVMMIHDPSSYTFGTVADHEQAMLVLNALADAYAAVYAAKAGRSVPAMRQIMREELWMDAQRAVSEGFADGIMAIDLPDLPGVAMASARAAWAQRMQAFQAVAMTVPVAPQGGVPGAPQLAMMAAIEEAEMPEQTQAPVPPVVPPVPPVVPPVPPAAPVTPPAPSMQDGIAAERQRIVGIQMAARTHLATGALSQDMVDGLITEGLSMEAASVRMLQALSAAPGQGNVQMGGARSRILRDDRETRRIGMTEALTARLSGAAPQDERARPYMDSTIHEIAAFAMGRERPSMGGYAHREDIIMQAMQTTSDFPNILSTSVNRILASTYDLVEPTFAAVSREMSFNDFREHDVVRADEFPTLQKVTEAGEIKFGAIGDSSEVVALGAYATGLAISRQALVNDDLGAIQSVIDSAAAIVPEFEEATFWAYFLSNAKLADGKAMFHADHKNLATTAAAISETSVGAGYKALRTMKAADGKRNILSNAPSILLVGPELEMSAKQFLSQNLVATKTTDINIFSGELRPVVTEQIEDSSWYLLVDPQKRTHNFKHGYLAGRSAPRVRVDEPFGVQGMRMTLEHDFGVGGVNYRGGYKNAGA</sequence>
<accession>A0A6L7GC36</accession>
<evidence type="ECO:0000313" key="6">
    <source>
        <dbReference type="Proteomes" id="UP000477911"/>
    </source>
</evidence>
<protein>
    <recommendedName>
        <fullName evidence="7">Clp protease ClpP</fullName>
    </recommendedName>
</protein>
<evidence type="ECO:0000256" key="1">
    <source>
        <dbReference type="ARBA" id="ARBA00022670"/>
    </source>
</evidence>